<dbReference type="AlphaFoldDB" id="A0A164URA3"/>
<keyword evidence="2" id="KW-1185">Reference proteome</keyword>
<name>A0A164URA3_9AGAM</name>
<evidence type="ECO:0000313" key="2">
    <source>
        <dbReference type="Proteomes" id="UP000076722"/>
    </source>
</evidence>
<reference evidence="1 2" key="1">
    <citation type="journal article" date="2016" name="Mol. Biol. Evol.">
        <title>Comparative Genomics of Early-Diverging Mushroom-Forming Fungi Provides Insights into the Origins of Lignocellulose Decay Capabilities.</title>
        <authorList>
            <person name="Nagy L.G."/>
            <person name="Riley R."/>
            <person name="Tritt A."/>
            <person name="Adam C."/>
            <person name="Daum C."/>
            <person name="Floudas D."/>
            <person name="Sun H."/>
            <person name="Yadav J.S."/>
            <person name="Pangilinan J."/>
            <person name="Larsson K.H."/>
            <person name="Matsuura K."/>
            <person name="Barry K."/>
            <person name="Labutti K."/>
            <person name="Kuo R."/>
            <person name="Ohm R.A."/>
            <person name="Bhattacharya S.S."/>
            <person name="Shirouzu T."/>
            <person name="Yoshinaga Y."/>
            <person name="Martin F.M."/>
            <person name="Grigoriev I.V."/>
            <person name="Hibbett D.S."/>
        </authorList>
    </citation>
    <scope>NUCLEOTIDE SEQUENCE [LARGE SCALE GENOMIC DNA]</scope>
    <source>
        <strain evidence="1 2">HHB9708</strain>
    </source>
</reference>
<sequence>MHNLPNALQVQPYYNLGFEPTQAIKLRQRELIKQLYIFHSERLIEEGRVGKDGTSLGALTSPSHLPNIGDLAEPQSKWIARNVPKLGRVLRMREALRPVLPQSLVDEPVVTGNAAVFLSLPQELVTMIKRQVPLASKGRSTWDWHNIMLVSQRWCHETLNDPGMWADIDDGHCPAHISTLTDMRTCVPVRSLRADILHNIEFETFKARVLSQSAKIEVLSVNLGETHLPQLHDLVQALDHLDTVRISVVNNTGDKNAQIPSLRALPGVVEITIVDYQILEFEDLAPILNAWPELRVLCIRCRDLQNVAFETIALTLAMFHSLVRLEWAFSCRAQITSFDYYDAIIPIPVPNLRYLLLGEMHGKDMNRIFTLFEFKKLLQFEGGIYSVGPSAPTASSGPLASQLSSDSSCISLTLPPSLSPAMRSAEELDCDMSPTQITVQFSSSRGTRYVLHGLQPNNHSKGVSSQAGWHPDTLKDLTVYFENAKVFKLRGTQPKVNQWTEIFICLKLIEKVSVAGPYAENVLTALANRRDLGRTIERLKIWVSASTPRLRTPLGPDASQTRAFSGKLDRYLKTRIHDPPRLLAGQLDSANPTVYLDGETIDSKALNYALFPSPQFIRSENESKQKWRKTWHVWSTAQAQRRGMFLSS</sequence>
<accession>A0A164URA3</accession>
<gene>
    <name evidence="1" type="ORF">SISNIDRAFT_495574</name>
</gene>
<dbReference type="Proteomes" id="UP000076722">
    <property type="component" value="Unassembled WGS sequence"/>
</dbReference>
<dbReference type="EMBL" id="KV419407">
    <property type="protein sequence ID" value="KZS93470.1"/>
    <property type="molecule type" value="Genomic_DNA"/>
</dbReference>
<organism evidence="1 2">
    <name type="scientific">Sistotremastrum niveocremeum HHB9708</name>
    <dbReference type="NCBI Taxonomy" id="1314777"/>
    <lineage>
        <taxon>Eukaryota</taxon>
        <taxon>Fungi</taxon>
        <taxon>Dikarya</taxon>
        <taxon>Basidiomycota</taxon>
        <taxon>Agaricomycotina</taxon>
        <taxon>Agaricomycetes</taxon>
        <taxon>Sistotremastrales</taxon>
        <taxon>Sistotremastraceae</taxon>
        <taxon>Sertulicium</taxon>
        <taxon>Sertulicium niveocremeum</taxon>
    </lineage>
</organism>
<protein>
    <submittedName>
        <fullName evidence="1">Uncharacterized protein</fullName>
    </submittedName>
</protein>
<evidence type="ECO:0000313" key="1">
    <source>
        <dbReference type="EMBL" id="KZS93470.1"/>
    </source>
</evidence>
<proteinExistence type="predicted"/>